<dbReference type="PANTHER" id="PTHR42988">
    <property type="entry name" value="PHOSPHOHYDROLASE"/>
    <property type="match status" value="1"/>
</dbReference>
<evidence type="ECO:0000256" key="3">
    <source>
        <dbReference type="ARBA" id="ARBA00023004"/>
    </source>
</evidence>
<feature type="domain" description="Calcineurin-like phosphoesterase" evidence="5">
    <location>
        <begin position="7"/>
        <end position="202"/>
    </location>
</feature>
<dbReference type="InterPro" id="IPR004843">
    <property type="entry name" value="Calcineurin-like_PHP"/>
</dbReference>
<gene>
    <name evidence="6" type="ORF">ABGN05_01040</name>
</gene>
<evidence type="ECO:0000256" key="2">
    <source>
        <dbReference type="ARBA" id="ARBA00022801"/>
    </source>
</evidence>
<dbReference type="SUPFAM" id="SSF56300">
    <property type="entry name" value="Metallo-dependent phosphatases"/>
    <property type="match status" value="1"/>
</dbReference>
<evidence type="ECO:0000313" key="6">
    <source>
        <dbReference type="EMBL" id="MEX0404242.1"/>
    </source>
</evidence>
<protein>
    <submittedName>
        <fullName evidence="6">Metallophosphoesterase</fullName>
    </submittedName>
</protein>
<dbReference type="InterPro" id="IPR050884">
    <property type="entry name" value="CNP_phosphodiesterase-III"/>
</dbReference>
<comment type="caution">
    <text evidence="6">The sequence shown here is derived from an EMBL/GenBank/DDBJ whole genome shotgun (WGS) entry which is preliminary data.</text>
</comment>
<organism evidence="6 7">
    <name type="scientific">Aquibium pacificus</name>
    <dbReference type="NCBI Taxonomy" id="3153579"/>
    <lineage>
        <taxon>Bacteria</taxon>
        <taxon>Pseudomonadati</taxon>
        <taxon>Pseudomonadota</taxon>
        <taxon>Alphaproteobacteria</taxon>
        <taxon>Hyphomicrobiales</taxon>
        <taxon>Phyllobacteriaceae</taxon>
        <taxon>Aquibium</taxon>
    </lineage>
</organism>
<dbReference type="Proteomes" id="UP001556692">
    <property type="component" value="Unassembled WGS sequence"/>
</dbReference>
<dbReference type="Pfam" id="PF00149">
    <property type="entry name" value="Metallophos"/>
    <property type="match status" value="1"/>
</dbReference>
<keyword evidence="3" id="KW-0408">Iron</keyword>
<dbReference type="InterPro" id="IPR029052">
    <property type="entry name" value="Metallo-depent_PP-like"/>
</dbReference>
<evidence type="ECO:0000259" key="5">
    <source>
        <dbReference type="Pfam" id="PF00149"/>
    </source>
</evidence>
<comment type="similarity">
    <text evidence="4">Belongs to the cyclic nucleotide phosphodiesterase class-III family.</text>
</comment>
<proteinExistence type="inferred from homology"/>
<name>A0ABV3SBX9_9HYPH</name>
<evidence type="ECO:0000313" key="7">
    <source>
        <dbReference type="Proteomes" id="UP001556692"/>
    </source>
</evidence>
<reference evidence="6 7" key="1">
    <citation type="submission" date="2024-05" db="EMBL/GenBank/DDBJ databases">
        <authorList>
            <person name="Jiang F."/>
        </authorList>
    </citation>
    <scope>NUCLEOTIDE SEQUENCE [LARGE SCALE GENOMIC DNA]</scope>
    <source>
        <strain evidence="6 7">LZ166</strain>
    </source>
</reference>
<keyword evidence="7" id="KW-1185">Reference proteome</keyword>
<dbReference type="RefSeq" id="WP_367952137.1">
    <property type="nucleotide sequence ID" value="NZ_JBDPGJ010000001.1"/>
</dbReference>
<keyword evidence="1" id="KW-0479">Metal-binding</keyword>
<dbReference type="EMBL" id="JBDPGJ010000001">
    <property type="protein sequence ID" value="MEX0404242.1"/>
    <property type="molecule type" value="Genomic_DNA"/>
</dbReference>
<keyword evidence="2" id="KW-0378">Hydrolase</keyword>
<dbReference type="PANTHER" id="PTHR42988:SF2">
    <property type="entry name" value="CYCLIC NUCLEOTIDE PHOSPHODIESTERASE CBUA0032-RELATED"/>
    <property type="match status" value="1"/>
</dbReference>
<sequence length="275" mass="30284">MLQRTVRFVHLTDIHVSPPPAGGTSKNDEPVARLDTALEMIRGIDPAPDFAIVSGDVTDKGDEESYRIVRQRLEALAMPVVYALGNHDSRPGFYAGMLDRTQDTEAQYRYERSIAGVHVIVLDTSVPGRTSGEVGEAQFDFLEAALRREPDRPKIVVMHHAPRIDEESPFAWESLSVAETERFRQIVGGGNVAGILTGHIHHDRVSTWHGVPVIVGTGLQAFIDPLFRKGLRILSGASFGLCTLRPSGLTISFVPLACDRRPLGFLDEDKVRSLK</sequence>
<evidence type="ECO:0000256" key="4">
    <source>
        <dbReference type="ARBA" id="ARBA00025742"/>
    </source>
</evidence>
<accession>A0ABV3SBX9</accession>
<dbReference type="Gene3D" id="3.60.21.10">
    <property type="match status" value="1"/>
</dbReference>
<evidence type="ECO:0000256" key="1">
    <source>
        <dbReference type="ARBA" id="ARBA00022723"/>
    </source>
</evidence>